<dbReference type="SUPFAM" id="SSF103473">
    <property type="entry name" value="MFS general substrate transporter"/>
    <property type="match status" value="1"/>
</dbReference>
<evidence type="ECO:0000256" key="13">
    <source>
        <dbReference type="SAM" id="MobiDB-lite"/>
    </source>
</evidence>
<dbReference type="OrthoDB" id="2985014at2759"/>
<evidence type="ECO:0000256" key="10">
    <source>
        <dbReference type="ARBA" id="ARBA00023201"/>
    </source>
</evidence>
<dbReference type="GO" id="GO:0006820">
    <property type="term" value="P:monoatomic anion transport"/>
    <property type="evidence" value="ECO:0007669"/>
    <property type="project" value="TreeGrafter"/>
</dbReference>
<dbReference type="GO" id="GO:0006814">
    <property type="term" value="P:sodium ion transport"/>
    <property type="evidence" value="ECO:0007669"/>
    <property type="project" value="UniProtKB-KW"/>
</dbReference>
<evidence type="ECO:0000256" key="8">
    <source>
        <dbReference type="ARBA" id="ARBA00023065"/>
    </source>
</evidence>
<evidence type="ECO:0000313" key="16">
    <source>
        <dbReference type="EMBL" id="CAD6997447.1"/>
    </source>
</evidence>
<evidence type="ECO:0000259" key="15">
    <source>
        <dbReference type="PROSITE" id="PS50850"/>
    </source>
</evidence>
<dbReference type="FunFam" id="1.20.1250.20:FF:000003">
    <property type="entry name" value="Solute carrier family 17 member 3"/>
    <property type="match status" value="1"/>
</dbReference>
<keyword evidence="8" id="KW-0406">Ion transport</keyword>
<evidence type="ECO:0000256" key="12">
    <source>
        <dbReference type="ARBA" id="ARBA00068450"/>
    </source>
</evidence>
<dbReference type="CDD" id="cd17318">
    <property type="entry name" value="MFS_SLC17"/>
    <property type="match status" value="1"/>
</dbReference>
<feature type="transmembrane region" description="Helical" evidence="14">
    <location>
        <begin position="354"/>
        <end position="376"/>
    </location>
</feature>
<evidence type="ECO:0000256" key="7">
    <source>
        <dbReference type="ARBA" id="ARBA00023053"/>
    </source>
</evidence>
<evidence type="ECO:0000256" key="11">
    <source>
        <dbReference type="ARBA" id="ARBA00054632"/>
    </source>
</evidence>
<evidence type="ECO:0000256" key="3">
    <source>
        <dbReference type="ARBA" id="ARBA00022448"/>
    </source>
</evidence>
<comment type="caution">
    <text evidence="16">The sequence shown here is derived from an EMBL/GenBank/DDBJ whole genome shotgun (WGS) entry which is preliminary data.</text>
</comment>
<feature type="transmembrane region" description="Helical" evidence="14">
    <location>
        <begin position="388"/>
        <end position="411"/>
    </location>
</feature>
<evidence type="ECO:0000313" key="17">
    <source>
        <dbReference type="Proteomes" id="UP000606786"/>
    </source>
</evidence>
<keyword evidence="9 14" id="KW-0472">Membrane</keyword>
<comment type="subcellular location">
    <subcellularLocation>
        <location evidence="1">Membrane</location>
        <topology evidence="1">Multi-pass membrane protein</topology>
    </subcellularLocation>
</comment>
<evidence type="ECO:0000256" key="4">
    <source>
        <dbReference type="ARBA" id="ARBA00022692"/>
    </source>
</evidence>
<dbReference type="GO" id="GO:0016020">
    <property type="term" value="C:membrane"/>
    <property type="evidence" value="ECO:0007669"/>
    <property type="project" value="UniProtKB-SubCell"/>
</dbReference>
<dbReference type="InterPro" id="IPR050382">
    <property type="entry name" value="MFS_Na/Anion_cotransporter"/>
</dbReference>
<feature type="transmembrane region" description="Helical" evidence="14">
    <location>
        <begin position="295"/>
        <end position="316"/>
    </location>
</feature>
<feature type="transmembrane region" description="Helical" evidence="14">
    <location>
        <begin position="23"/>
        <end position="47"/>
    </location>
</feature>
<feature type="domain" description="Major facilitator superfamily (MFS) profile" evidence="15">
    <location>
        <begin position="14"/>
        <end position="447"/>
    </location>
</feature>
<dbReference type="AlphaFoldDB" id="A0A811UHW9"/>
<dbReference type="Pfam" id="PF07690">
    <property type="entry name" value="MFS_1"/>
    <property type="match status" value="1"/>
</dbReference>
<evidence type="ECO:0000256" key="14">
    <source>
        <dbReference type="SAM" id="Phobius"/>
    </source>
</evidence>
<feature type="transmembrane region" description="Helical" evidence="14">
    <location>
        <begin position="186"/>
        <end position="207"/>
    </location>
</feature>
<sequence length="501" mass="55286">MSNLTVNSANTAPIFGIRHLQALLLFLNIVVVYVSRLNVSVAIVAMTNANTTNPDFPEYDWNESHKSYILSSFYWGYVLTQFPGGYLSSRFGAKITILIATFASAVCSFITPICVQFGGWPIFCVIRLLQGLFQGVIFPAIHDHLAKWSPLHERNVLGALSLSGTDCGTVVALASSGLIASSSLGWPGISYVSASLCFAWCAVWLVFASNNAPSSKFISPQECKYIETSLERNDDFHKQRIPVPWRAIFTSVPFMAFLVGRCAEAWGFTTLQAQIPSYMNGVLNMEIKKNGLFSALPYLAMWFLLYVYLAVANFLTQRNILSLTATRKTINTISLWVPALLLVGIGFMDSSQSTMAIVLMTLNVGINGGSTIGCTLNTIDLSPNHAGILMGLSNTIVNIVPILSPLLVGVIVTDKHNRTQWQIIFAIAAVIFFLGNLVYIIWGTSETQSWNSIDFQQHEKDLEKSVEKQTTIEKKVEQSTKHEKKEKENGGIGNVVERTRL</sequence>
<dbReference type="FunFam" id="1.20.120.540:FF:000001">
    <property type="entry name" value="Blast:Putative inorganic phosphate cotransporter"/>
    <property type="match status" value="1"/>
</dbReference>
<evidence type="ECO:0000256" key="9">
    <source>
        <dbReference type="ARBA" id="ARBA00023136"/>
    </source>
</evidence>
<comment type="function">
    <text evidence="11">May be an inorganic phosphate cotransporter.</text>
</comment>
<dbReference type="InterPro" id="IPR036259">
    <property type="entry name" value="MFS_trans_sf"/>
</dbReference>
<keyword evidence="10" id="KW-0739">Sodium transport</keyword>
<dbReference type="PANTHER" id="PTHR11662">
    <property type="entry name" value="SOLUTE CARRIER FAMILY 17"/>
    <property type="match status" value="1"/>
</dbReference>
<evidence type="ECO:0000256" key="1">
    <source>
        <dbReference type="ARBA" id="ARBA00004141"/>
    </source>
</evidence>
<protein>
    <recommendedName>
        <fullName evidence="12">Putative inorganic phosphate cotransporter</fullName>
    </recommendedName>
</protein>
<keyword evidence="7" id="KW-0915">Sodium</keyword>
<dbReference type="Gene3D" id="1.20.120.540">
    <property type="entry name" value="Voltage-gated potassium channels"/>
    <property type="match status" value="1"/>
</dbReference>
<dbReference type="FunFam" id="1.20.1250.20:FF:000144">
    <property type="entry name" value="Picot, isoform B"/>
    <property type="match status" value="1"/>
</dbReference>
<name>A0A811UHW9_CERCA</name>
<accession>A0A811UHW9</accession>
<dbReference type="PANTHER" id="PTHR11662:SF280">
    <property type="entry name" value="FI21844P1-RELATED"/>
    <property type="match status" value="1"/>
</dbReference>
<evidence type="ECO:0000256" key="2">
    <source>
        <dbReference type="ARBA" id="ARBA00008586"/>
    </source>
</evidence>
<keyword evidence="5" id="KW-0769">Symport</keyword>
<feature type="region of interest" description="Disordered" evidence="13">
    <location>
        <begin position="473"/>
        <end position="501"/>
    </location>
</feature>
<gene>
    <name evidence="16" type="ORF">CCAP1982_LOCUS6093</name>
</gene>
<reference evidence="16" key="1">
    <citation type="submission" date="2020-11" db="EMBL/GenBank/DDBJ databases">
        <authorList>
            <person name="Whitehead M."/>
        </authorList>
    </citation>
    <scope>NUCLEOTIDE SEQUENCE</scope>
    <source>
        <strain evidence="16">EGII</strain>
    </source>
</reference>
<dbReference type="PROSITE" id="PS50850">
    <property type="entry name" value="MFS"/>
    <property type="match status" value="1"/>
</dbReference>
<dbReference type="GO" id="GO:0015293">
    <property type="term" value="F:symporter activity"/>
    <property type="evidence" value="ECO:0007669"/>
    <property type="project" value="UniProtKB-KW"/>
</dbReference>
<dbReference type="InterPro" id="IPR020846">
    <property type="entry name" value="MFS_dom"/>
</dbReference>
<comment type="similarity">
    <text evidence="2">Belongs to the major facilitator superfamily. Sodium/anion cotransporter family.</text>
</comment>
<dbReference type="Proteomes" id="UP000606786">
    <property type="component" value="Unassembled WGS sequence"/>
</dbReference>
<feature type="transmembrane region" description="Helical" evidence="14">
    <location>
        <begin position="95"/>
        <end position="113"/>
    </location>
</feature>
<keyword evidence="6 14" id="KW-1133">Transmembrane helix</keyword>
<evidence type="ECO:0000256" key="6">
    <source>
        <dbReference type="ARBA" id="ARBA00022989"/>
    </source>
</evidence>
<keyword evidence="17" id="KW-1185">Reference proteome</keyword>
<feature type="transmembrane region" description="Helical" evidence="14">
    <location>
        <begin position="328"/>
        <end position="348"/>
    </location>
</feature>
<feature type="transmembrane region" description="Helical" evidence="14">
    <location>
        <begin position="423"/>
        <end position="442"/>
    </location>
</feature>
<organism evidence="16 17">
    <name type="scientific">Ceratitis capitata</name>
    <name type="common">Mediterranean fruit fly</name>
    <name type="synonym">Tephritis capitata</name>
    <dbReference type="NCBI Taxonomy" id="7213"/>
    <lineage>
        <taxon>Eukaryota</taxon>
        <taxon>Metazoa</taxon>
        <taxon>Ecdysozoa</taxon>
        <taxon>Arthropoda</taxon>
        <taxon>Hexapoda</taxon>
        <taxon>Insecta</taxon>
        <taxon>Pterygota</taxon>
        <taxon>Neoptera</taxon>
        <taxon>Endopterygota</taxon>
        <taxon>Diptera</taxon>
        <taxon>Brachycera</taxon>
        <taxon>Muscomorpha</taxon>
        <taxon>Tephritoidea</taxon>
        <taxon>Tephritidae</taxon>
        <taxon>Ceratitis</taxon>
        <taxon>Ceratitis</taxon>
    </lineage>
</organism>
<dbReference type="InterPro" id="IPR027378">
    <property type="entry name" value="Nucleotide_channel_N"/>
</dbReference>
<dbReference type="Gene3D" id="1.20.1250.20">
    <property type="entry name" value="MFS general substrate transporter like domains"/>
    <property type="match status" value="1"/>
</dbReference>
<keyword evidence="4 14" id="KW-0812">Transmembrane</keyword>
<feature type="transmembrane region" description="Helical" evidence="14">
    <location>
        <begin position="247"/>
        <end position="275"/>
    </location>
</feature>
<dbReference type="InterPro" id="IPR011701">
    <property type="entry name" value="MFS"/>
</dbReference>
<dbReference type="EMBL" id="CAJHJT010000012">
    <property type="protein sequence ID" value="CAD6997447.1"/>
    <property type="molecule type" value="Genomic_DNA"/>
</dbReference>
<feature type="compositionally biased region" description="Basic and acidic residues" evidence="13">
    <location>
        <begin position="473"/>
        <end position="489"/>
    </location>
</feature>
<proteinExistence type="inferred from homology"/>
<evidence type="ECO:0000256" key="5">
    <source>
        <dbReference type="ARBA" id="ARBA00022847"/>
    </source>
</evidence>
<keyword evidence="3" id="KW-0813">Transport</keyword>